<organism evidence="11 12">
    <name type="scientific">Polypedilum vanderplanki</name>
    <name type="common">Sleeping chironomid midge</name>
    <dbReference type="NCBI Taxonomy" id="319348"/>
    <lineage>
        <taxon>Eukaryota</taxon>
        <taxon>Metazoa</taxon>
        <taxon>Ecdysozoa</taxon>
        <taxon>Arthropoda</taxon>
        <taxon>Hexapoda</taxon>
        <taxon>Insecta</taxon>
        <taxon>Pterygota</taxon>
        <taxon>Neoptera</taxon>
        <taxon>Endopterygota</taxon>
        <taxon>Diptera</taxon>
        <taxon>Nematocera</taxon>
        <taxon>Chironomoidea</taxon>
        <taxon>Chironomidae</taxon>
        <taxon>Chironominae</taxon>
        <taxon>Polypedilum</taxon>
        <taxon>Polypedilum</taxon>
    </lineage>
</organism>
<dbReference type="Pfam" id="PF00481">
    <property type="entry name" value="PP2C"/>
    <property type="match status" value="1"/>
</dbReference>
<gene>
    <name evidence="11" type="ORF">PVAND_010080</name>
</gene>
<feature type="domain" description="PPM-type phosphatase" evidence="10">
    <location>
        <begin position="23"/>
        <end position="285"/>
    </location>
</feature>
<dbReference type="Proteomes" id="UP001107558">
    <property type="component" value="Chromosome 1"/>
</dbReference>
<evidence type="ECO:0000313" key="12">
    <source>
        <dbReference type="Proteomes" id="UP001107558"/>
    </source>
</evidence>
<comment type="cofactor">
    <cofactor evidence="1">
        <name>Mn(2+)</name>
        <dbReference type="ChEBI" id="CHEBI:29035"/>
    </cofactor>
</comment>
<evidence type="ECO:0000259" key="10">
    <source>
        <dbReference type="PROSITE" id="PS51746"/>
    </source>
</evidence>
<keyword evidence="8" id="KW-0464">Manganese</keyword>
<evidence type="ECO:0000256" key="5">
    <source>
        <dbReference type="ARBA" id="ARBA00022723"/>
    </source>
</evidence>
<evidence type="ECO:0000256" key="6">
    <source>
        <dbReference type="ARBA" id="ARBA00022801"/>
    </source>
</evidence>
<dbReference type="OrthoDB" id="10264738at2759"/>
<evidence type="ECO:0000256" key="2">
    <source>
        <dbReference type="ARBA" id="ARBA00001946"/>
    </source>
</evidence>
<dbReference type="SUPFAM" id="SSF81606">
    <property type="entry name" value="PP2C-like"/>
    <property type="match status" value="1"/>
</dbReference>
<sequence length="443" mass="48411">MGQTLSEPVTAKETAICQDDNYKVGSSCMQGWRTSMEDAHSHILSLPDDPSTAWFSVFDGHGGGIVAKYASKHLHKYVIQRPEFPDDIPVALMQGFLDIDTAMQNDDQMKEQMAGSTAVCCLIRENKLYCANSGDSRAIACRNGQLVTLSNDHKPNLPEEMERIYNAGGWVEFNRVNGNLALSRALGDFLFKRNHLISAEKQIVTALPEVTVHDLSEEWDFIVLGCDGIWDVLTNQAVINFVIESIAEGKYPENICEELLTYCLAPVCQMGGLGGDNMTIIIVCCLHEKPWENLVEKCKKYHADKKAMSKLHEPAFNTFDRFATTDGPFSEVLKAGDDSQNVNDTSSSSHTSSPSSSPISAEEKFDGLTTVNQISEEASINETKNSNDQDSPKNSTSSKIVDNAVNPVDDSNVSTAESAVASNVVPDSSATEETSTETVCSKL</sequence>
<keyword evidence="6" id="KW-0378">Hydrolase</keyword>
<dbReference type="AlphaFoldDB" id="A0A9J6CF88"/>
<dbReference type="FunFam" id="3.60.40.10:FF:000016">
    <property type="entry name" value="Protein phosphatase 2C"/>
    <property type="match status" value="1"/>
</dbReference>
<protein>
    <recommendedName>
        <fullName evidence="4">protein-serine/threonine phosphatase</fullName>
        <ecNumber evidence="4">3.1.3.16</ecNumber>
    </recommendedName>
</protein>
<comment type="caution">
    <text evidence="11">The sequence shown here is derived from an EMBL/GenBank/DDBJ whole genome shotgun (WGS) entry which is preliminary data.</text>
</comment>
<dbReference type="Gene3D" id="3.60.40.10">
    <property type="entry name" value="PPM-type phosphatase domain"/>
    <property type="match status" value="1"/>
</dbReference>
<comment type="cofactor">
    <cofactor evidence="2">
        <name>Mg(2+)</name>
        <dbReference type="ChEBI" id="CHEBI:18420"/>
    </cofactor>
</comment>
<evidence type="ECO:0000256" key="1">
    <source>
        <dbReference type="ARBA" id="ARBA00001936"/>
    </source>
</evidence>
<keyword evidence="12" id="KW-1185">Reference proteome</keyword>
<dbReference type="PROSITE" id="PS51746">
    <property type="entry name" value="PPM_2"/>
    <property type="match status" value="1"/>
</dbReference>
<proteinExistence type="inferred from homology"/>
<evidence type="ECO:0000256" key="3">
    <source>
        <dbReference type="ARBA" id="ARBA00006702"/>
    </source>
</evidence>
<dbReference type="InterPro" id="IPR015655">
    <property type="entry name" value="PP2C"/>
</dbReference>
<dbReference type="GO" id="GO:0046872">
    <property type="term" value="F:metal ion binding"/>
    <property type="evidence" value="ECO:0007669"/>
    <property type="project" value="UniProtKB-KW"/>
</dbReference>
<keyword evidence="5" id="KW-0479">Metal-binding</keyword>
<dbReference type="EC" id="3.1.3.16" evidence="4"/>
<feature type="compositionally biased region" description="Polar residues" evidence="9">
    <location>
        <begin position="409"/>
        <end position="421"/>
    </location>
</feature>
<dbReference type="InterPro" id="IPR036457">
    <property type="entry name" value="PPM-type-like_dom_sf"/>
</dbReference>
<evidence type="ECO:0000256" key="7">
    <source>
        <dbReference type="ARBA" id="ARBA00022912"/>
    </source>
</evidence>
<keyword evidence="7" id="KW-0904">Protein phosphatase</keyword>
<feature type="region of interest" description="Disordered" evidence="9">
    <location>
        <begin position="377"/>
        <end position="443"/>
    </location>
</feature>
<evidence type="ECO:0000256" key="9">
    <source>
        <dbReference type="SAM" id="MobiDB-lite"/>
    </source>
</evidence>
<feature type="compositionally biased region" description="Low complexity" evidence="9">
    <location>
        <begin position="345"/>
        <end position="360"/>
    </location>
</feature>
<dbReference type="PANTHER" id="PTHR13832:SF565">
    <property type="entry name" value="AT28366P-RELATED"/>
    <property type="match status" value="1"/>
</dbReference>
<dbReference type="CDD" id="cd00143">
    <property type="entry name" value="PP2Cc"/>
    <property type="match status" value="1"/>
</dbReference>
<dbReference type="InterPro" id="IPR001932">
    <property type="entry name" value="PPM-type_phosphatase-like_dom"/>
</dbReference>
<evidence type="ECO:0000256" key="8">
    <source>
        <dbReference type="ARBA" id="ARBA00023211"/>
    </source>
</evidence>
<dbReference type="PANTHER" id="PTHR13832">
    <property type="entry name" value="PROTEIN PHOSPHATASE 2C"/>
    <property type="match status" value="1"/>
</dbReference>
<feature type="region of interest" description="Disordered" evidence="9">
    <location>
        <begin position="330"/>
        <end position="363"/>
    </location>
</feature>
<dbReference type="EMBL" id="JADBJN010000001">
    <property type="protein sequence ID" value="KAG5680583.1"/>
    <property type="molecule type" value="Genomic_DNA"/>
</dbReference>
<evidence type="ECO:0000313" key="11">
    <source>
        <dbReference type="EMBL" id="KAG5680583.1"/>
    </source>
</evidence>
<evidence type="ECO:0000256" key="4">
    <source>
        <dbReference type="ARBA" id="ARBA00013081"/>
    </source>
</evidence>
<dbReference type="GO" id="GO:0004722">
    <property type="term" value="F:protein serine/threonine phosphatase activity"/>
    <property type="evidence" value="ECO:0007669"/>
    <property type="project" value="UniProtKB-EC"/>
</dbReference>
<dbReference type="SMART" id="SM00332">
    <property type="entry name" value="PP2Cc"/>
    <property type="match status" value="1"/>
</dbReference>
<reference evidence="11" key="1">
    <citation type="submission" date="2021-03" db="EMBL/GenBank/DDBJ databases">
        <title>Chromosome level genome of the anhydrobiotic midge Polypedilum vanderplanki.</title>
        <authorList>
            <person name="Yoshida Y."/>
            <person name="Kikawada T."/>
            <person name="Gusev O."/>
        </authorList>
    </citation>
    <scope>NUCLEOTIDE SEQUENCE</scope>
    <source>
        <strain evidence="11">NIAS01</strain>
        <tissue evidence="11">Whole body or cell culture</tissue>
    </source>
</reference>
<feature type="compositionally biased region" description="Low complexity" evidence="9">
    <location>
        <begin position="428"/>
        <end position="443"/>
    </location>
</feature>
<comment type="similarity">
    <text evidence="3">Belongs to the PP2C family.</text>
</comment>
<name>A0A9J6CF88_POLVA</name>
<accession>A0A9J6CF88</accession>